<dbReference type="Pfam" id="PF01609">
    <property type="entry name" value="DDE_Tnp_1"/>
    <property type="match status" value="1"/>
</dbReference>
<dbReference type="InterPro" id="IPR002559">
    <property type="entry name" value="Transposase_11"/>
</dbReference>
<dbReference type="PANTHER" id="PTHR30298">
    <property type="entry name" value="H REPEAT-ASSOCIATED PREDICTED TRANSPOSASE"/>
    <property type="match status" value="1"/>
</dbReference>
<dbReference type="Pfam" id="PF13808">
    <property type="entry name" value="DDE_Tnp_1_assoc"/>
    <property type="match status" value="1"/>
</dbReference>
<feature type="domain" description="H repeat-associated protein N-terminal" evidence="2">
    <location>
        <begin position="2"/>
        <end position="69"/>
    </location>
</feature>
<evidence type="ECO:0000259" key="1">
    <source>
        <dbReference type="Pfam" id="PF01609"/>
    </source>
</evidence>
<proteinExistence type="predicted"/>
<dbReference type="InterPro" id="IPR047647">
    <property type="entry name" value="ISAs1_transpos"/>
</dbReference>
<evidence type="ECO:0000259" key="2">
    <source>
        <dbReference type="Pfam" id="PF13808"/>
    </source>
</evidence>
<reference evidence="3" key="1">
    <citation type="submission" date="2019-03" db="EMBL/GenBank/DDBJ databases">
        <title>Single cell metagenomics reveals metabolic interactions within the superorganism composed of flagellate Streblomastix strix and complex community of Bacteroidetes bacteria on its surface.</title>
        <authorList>
            <person name="Treitli S.C."/>
            <person name="Kolisko M."/>
            <person name="Husnik F."/>
            <person name="Keeling P."/>
            <person name="Hampl V."/>
        </authorList>
    </citation>
    <scope>NUCLEOTIDE SEQUENCE</scope>
    <source>
        <strain evidence="3">STM</strain>
    </source>
</reference>
<organism evidence="3">
    <name type="scientific">termite gut metagenome</name>
    <dbReference type="NCBI Taxonomy" id="433724"/>
    <lineage>
        <taxon>unclassified sequences</taxon>
        <taxon>metagenomes</taxon>
        <taxon>organismal metagenomes</taxon>
    </lineage>
</organism>
<dbReference type="InterPro" id="IPR032806">
    <property type="entry name" value="YbfD_N"/>
</dbReference>
<dbReference type="AlphaFoldDB" id="A0A5J4Q6M2"/>
<feature type="domain" description="Transposase IS4-like" evidence="1">
    <location>
        <begin position="77"/>
        <end position="306"/>
    </location>
</feature>
<protein>
    <recommendedName>
        <fullName evidence="4">Transposase IS4-like domain-containing protein</fullName>
    </recommendedName>
</protein>
<evidence type="ECO:0000313" key="3">
    <source>
        <dbReference type="EMBL" id="KAA6316534.1"/>
    </source>
</evidence>
<comment type="caution">
    <text evidence="3">The sequence shown here is derived from an EMBL/GenBank/DDBJ whole genome shotgun (WGS) entry which is preliminary data.</text>
</comment>
<dbReference type="GO" id="GO:0004803">
    <property type="term" value="F:transposase activity"/>
    <property type="evidence" value="ECO:0007669"/>
    <property type="project" value="InterPro"/>
</dbReference>
<gene>
    <name evidence="3" type="ORF">EZS27_033170</name>
</gene>
<dbReference type="EMBL" id="SNRY01004843">
    <property type="protein sequence ID" value="KAA6316534.1"/>
    <property type="molecule type" value="Genomic_DNA"/>
</dbReference>
<accession>A0A5J4Q6M2</accession>
<sequence>MTDILLLVFSGVLCGANDWDEIALFGKEQESWLRKYGDFHHGIPSHDTINRVLNAISSDKFSGCFSRWVTGIRQLQPKEVIAIDGKRICNSYDKSIEQSALHMVSAFATQNGLCLAQKATNQKSNEITAIPKLLSLLDIEGDIITIDAMGCQKKIASKICEQKADYILAVKGNQLSLEREIENTVQLSKPVDDNTQTDCGHGRIENRRCRVYEDQAYLENAQEWKSLKSLVVIDSERIIKARGEVSKQIRFYISSLNGSAEDFNRWIREHWAIVNNLHWTLDVTFREDYSRKRKGNAAHNFNIVLKSVLALLVKDTSWKASHKRKRLKAALSEEYRNKLLNF</sequence>
<dbReference type="InterPro" id="IPR051698">
    <property type="entry name" value="Transposase_11-like"/>
</dbReference>
<name>A0A5J4Q6M2_9ZZZZ</name>
<dbReference type="GO" id="GO:0006313">
    <property type="term" value="P:DNA transposition"/>
    <property type="evidence" value="ECO:0007669"/>
    <property type="project" value="InterPro"/>
</dbReference>
<dbReference type="NCBIfam" id="NF033564">
    <property type="entry name" value="transpos_ISAs1"/>
    <property type="match status" value="1"/>
</dbReference>
<dbReference type="PANTHER" id="PTHR30298:SF0">
    <property type="entry name" value="PROTEIN YBFL-RELATED"/>
    <property type="match status" value="1"/>
</dbReference>
<evidence type="ECO:0008006" key="4">
    <source>
        <dbReference type="Google" id="ProtNLM"/>
    </source>
</evidence>
<dbReference type="GO" id="GO:0003677">
    <property type="term" value="F:DNA binding"/>
    <property type="evidence" value="ECO:0007669"/>
    <property type="project" value="InterPro"/>
</dbReference>